<dbReference type="Gene3D" id="3.30.450.20">
    <property type="entry name" value="PAS domain"/>
    <property type="match status" value="1"/>
</dbReference>
<comment type="catalytic activity">
    <reaction evidence="1">
        <text>ATP + protein L-histidine = ADP + protein N-phospho-L-histidine.</text>
        <dbReference type="EC" id="2.7.13.3"/>
    </reaction>
</comment>
<dbReference type="InterPro" id="IPR003594">
    <property type="entry name" value="HATPase_dom"/>
</dbReference>
<keyword evidence="14" id="KW-1185">Reference proteome</keyword>
<gene>
    <name evidence="13" type="ORF">H9647_11230</name>
</gene>
<dbReference type="SUPFAM" id="SSF55874">
    <property type="entry name" value="ATPase domain of HSP90 chaperone/DNA topoisomerase II/histidine kinase"/>
    <property type="match status" value="1"/>
</dbReference>
<evidence type="ECO:0000313" key="13">
    <source>
        <dbReference type="EMBL" id="MBD7968634.1"/>
    </source>
</evidence>
<dbReference type="PROSITE" id="PS50112">
    <property type="entry name" value="PAS"/>
    <property type="match status" value="1"/>
</dbReference>
<keyword evidence="8" id="KW-0902">Two-component regulatory system</keyword>
<keyword evidence="3" id="KW-0597">Phosphoprotein</keyword>
<dbReference type="NCBIfam" id="TIGR00229">
    <property type="entry name" value="sensory_box"/>
    <property type="match status" value="1"/>
</dbReference>
<dbReference type="Gene3D" id="3.30.565.10">
    <property type="entry name" value="Histidine kinase-like ATPase, C-terminal domain"/>
    <property type="match status" value="1"/>
</dbReference>
<feature type="coiled-coil region" evidence="9">
    <location>
        <begin position="150"/>
        <end position="177"/>
    </location>
</feature>
<dbReference type="Proteomes" id="UP000608071">
    <property type="component" value="Unassembled WGS sequence"/>
</dbReference>
<protein>
    <recommendedName>
        <fullName evidence="2">histidine kinase</fullName>
        <ecNumber evidence="2">2.7.13.3</ecNumber>
    </recommendedName>
</protein>
<evidence type="ECO:0000256" key="8">
    <source>
        <dbReference type="ARBA" id="ARBA00023012"/>
    </source>
</evidence>
<proteinExistence type="predicted"/>
<evidence type="ECO:0000259" key="12">
    <source>
        <dbReference type="PROSITE" id="PS50113"/>
    </source>
</evidence>
<sequence length="371" mass="42122">MTDTQSFTSPFQNYSIDKLVNEVEHHIENDTVKDEVKSALQELTDLKIALDESSIVAMTDTKGKIQYVNDKFCEISKYSREELLGQDHRIINSGYHDAAFMKELWTTIREGKVWQGEIRNTTKDGKFYWVNTTIVPLMDEQGKPKKYLAIRNEVTRLKQTEAELQSMMTKVIRIQEEERKRFSRELHDGIGQSLYSLVIQLDQLTSNESVGKSDLQPLREQVTAIIEDVRGLAWQLRPSVLDDLGIVPAIRTYIEKFIGYYGIDVCFECHLRRRLPHNLELAIYRIIQEALTNIAKHADAEEAKVTIDDREAKLLVTISDNGEGFTVGAAGREAGVGLFSMEERARSVGGTLTITSTPEEGTSITIIFAKE</sequence>
<feature type="domain" description="PAS" evidence="11">
    <location>
        <begin position="42"/>
        <end position="86"/>
    </location>
</feature>
<evidence type="ECO:0000259" key="11">
    <source>
        <dbReference type="PROSITE" id="PS50112"/>
    </source>
</evidence>
<dbReference type="SMART" id="SM00086">
    <property type="entry name" value="PAC"/>
    <property type="match status" value="1"/>
</dbReference>
<dbReference type="InterPro" id="IPR000700">
    <property type="entry name" value="PAS-assoc_C"/>
</dbReference>
<organism evidence="13 14">
    <name type="scientific">Paenibacillus gallinarum</name>
    <dbReference type="NCBI Taxonomy" id="2762232"/>
    <lineage>
        <taxon>Bacteria</taxon>
        <taxon>Bacillati</taxon>
        <taxon>Bacillota</taxon>
        <taxon>Bacilli</taxon>
        <taxon>Bacillales</taxon>
        <taxon>Paenibacillaceae</taxon>
        <taxon>Paenibacillus</taxon>
    </lineage>
</organism>
<dbReference type="CDD" id="cd00130">
    <property type="entry name" value="PAS"/>
    <property type="match status" value="1"/>
</dbReference>
<dbReference type="CDD" id="cd16917">
    <property type="entry name" value="HATPase_UhpB-NarQ-NarX-like"/>
    <property type="match status" value="1"/>
</dbReference>
<evidence type="ECO:0000256" key="2">
    <source>
        <dbReference type="ARBA" id="ARBA00012438"/>
    </source>
</evidence>
<evidence type="ECO:0000256" key="7">
    <source>
        <dbReference type="ARBA" id="ARBA00022840"/>
    </source>
</evidence>
<evidence type="ECO:0000256" key="4">
    <source>
        <dbReference type="ARBA" id="ARBA00022679"/>
    </source>
</evidence>
<dbReference type="SUPFAM" id="SSF55785">
    <property type="entry name" value="PYP-like sensor domain (PAS domain)"/>
    <property type="match status" value="1"/>
</dbReference>
<evidence type="ECO:0000256" key="5">
    <source>
        <dbReference type="ARBA" id="ARBA00022741"/>
    </source>
</evidence>
<evidence type="ECO:0000256" key="9">
    <source>
        <dbReference type="SAM" id="Coils"/>
    </source>
</evidence>
<dbReference type="PROSITE" id="PS50109">
    <property type="entry name" value="HIS_KIN"/>
    <property type="match status" value="1"/>
</dbReference>
<dbReference type="InterPro" id="IPR005467">
    <property type="entry name" value="His_kinase_dom"/>
</dbReference>
<keyword evidence="9" id="KW-0175">Coiled coil</keyword>
<reference evidence="13 14" key="1">
    <citation type="submission" date="2020-08" db="EMBL/GenBank/DDBJ databases">
        <title>A Genomic Blueprint of the Chicken Gut Microbiome.</title>
        <authorList>
            <person name="Gilroy R."/>
            <person name="Ravi A."/>
            <person name="Getino M."/>
            <person name="Pursley I."/>
            <person name="Horton D.L."/>
            <person name="Alikhan N.-F."/>
            <person name="Baker D."/>
            <person name="Gharbi K."/>
            <person name="Hall N."/>
            <person name="Watson M."/>
            <person name="Adriaenssens E.M."/>
            <person name="Foster-Nyarko E."/>
            <person name="Jarju S."/>
            <person name="Secka A."/>
            <person name="Antonio M."/>
            <person name="Oren A."/>
            <person name="Chaudhuri R."/>
            <person name="La Ragione R.M."/>
            <person name="Hildebrand F."/>
            <person name="Pallen M.J."/>
        </authorList>
    </citation>
    <scope>NUCLEOTIDE SEQUENCE [LARGE SCALE GENOMIC DNA]</scope>
    <source>
        <strain evidence="13 14">Sa2BVA9</strain>
    </source>
</reference>
<dbReference type="Pfam" id="PF13426">
    <property type="entry name" value="PAS_9"/>
    <property type="match status" value="1"/>
</dbReference>
<comment type="caution">
    <text evidence="13">The sequence shown here is derived from an EMBL/GenBank/DDBJ whole genome shotgun (WGS) entry which is preliminary data.</text>
</comment>
<dbReference type="InterPro" id="IPR050482">
    <property type="entry name" value="Sensor_HK_TwoCompSys"/>
</dbReference>
<dbReference type="InterPro" id="IPR036890">
    <property type="entry name" value="HATPase_C_sf"/>
</dbReference>
<dbReference type="RefSeq" id="WP_191799891.1">
    <property type="nucleotide sequence ID" value="NZ_JACSQL010000004.1"/>
</dbReference>
<evidence type="ECO:0000313" key="14">
    <source>
        <dbReference type="Proteomes" id="UP000608071"/>
    </source>
</evidence>
<dbReference type="EMBL" id="JACSQL010000004">
    <property type="protein sequence ID" value="MBD7968634.1"/>
    <property type="molecule type" value="Genomic_DNA"/>
</dbReference>
<evidence type="ECO:0000256" key="6">
    <source>
        <dbReference type="ARBA" id="ARBA00022777"/>
    </source>
</evidence>
<dbReference type="PANTHER" id="PTHR24421">
    <property type="entry name" value="NITRATE/NITRITE SENSOR PROTEIN NARX-RELATED"/>
    <property type="match status" value="1"/>
</dbReference>
<accession>A0ABR8SYP0</accession>
<evidence type="ECO:0000256" key="3">
    <source>
        <dbReference type="ARBA" id="ARBA00022553"/>
    </source>
</evidence>
<dbReference type="PROSITE" id="PS50113">
    <property type="entry name" value="PAC"/>
    <property type="match status" value="1"/>
</dbReference>
<dbReference type="GO" id="GO:0016301">
    <property type="term" value="F:kinase activity"/>
    <property type="evidence" value="ECO:0007669"/>
    <property type="project" value="UniProtKB-KW"/>
</dbReference>
<dbReference type="Pfam" id="PF07730">
    <property type="entry name" value="HisKA_3"/>
    <property type="match status" value="1"/>
</dbReference>
<dbReference type="InterPro" id="IPR035965">
    <property type="entry name" value="PAS-like_dom_sf"/>
</dbReference>
<dbReference type="PANTHER" id="PTHR24421:SF10">
    <property type="entry name" value="NITRATE_NITRITE SENSOR PROTEIN NARQ"/>
    <property type="match status" value="1"/>
</dbReference>
<dbReference type="Gene3D" id="1.20.5.1930">
    <property type="match status" value="1"/>
</dbReference>
<dbReference type="SMART" id="SM00387">
    <property type="entry name" value="HATPase_c"/>
    <property type="match status" value="1"/>
</dbReference>
<evidence type="ECO:0000256" key="1">
    <source>
        <dbReference type="ARBA" id="ARBA00000085"/>
    </source>
</evidence>
<keyword evidence="5" id="KW-0547">Nucleotide-binding</keyword>
<name>A0ABR8SYP0_9BACL</name>
<dbReference type="InterPro" id="IPR011712">
    <property type="entry name" value="Sig_transdc_His_kin_sub3_dim/P"/>
</dbReference>
<feature type="domain" description="Histidine kinase" evidence="10">
    <location>
        <begin position="283"/>
        <end position="371"/>
    </location>
</feature>
<dbReference type="InterPro" id="IPR000014">
    <property type="entry name" value="PAS"/>
</dbReference>
<evidence type="ECO:0000259" key="10">
    <source>
        <dbReference type="PROSITE" id="PS50109"/>
    </source>
</evidence>
<keyword evidence="6 13" id="KW-0418">Kinase</keyword>
<dbReference type="InterPro" id="IPR001610">
    <property type="entry name" value="PAC"/>
</dbReference>
<dbReference type="Pfam" id="PF02518">
    <property type="entry name" value="HATPase_c"/>
    <property type="match status" value="1"/>
</dbReference>
<dbReference type="EC" id="2.7.13.3" evidence="2"/>
<keyword evidence="7" id="KW-0067">ATP-binding</keyword>
<keyword evidence="4" id="KW-0808">Transferase</keyword>
<feature type="domain" description="PAC" evidence="12">
    <location>
        <begin position="114"/>
        <end position="166"/>
    </location>
</feature>